<sequence length="129" mass="14145">WVKVPKLLCLVLYGSLGATGRDGQVKQNTAALSKIHVDGDLQTLVRLEQIVSSQWDPVPGLSAPCLSGYRGLVPVTSCAWSSCNTLRLGPRDPRSDSQKARFRHSVLETNGAKVHEIQQKLEVHWCTPS</sequence>
<evidence type="ECO:0000313" key="2">
    <source>
        <dbReference type="EMBL" id="KAK3939900.1"/>
    </source>
</evidence>
<evidence type="ECO:0000313" key="3">
    <source>
        <dbReference type="Proteomes" id="UP001303473"/>
    </source>
</evidence>
<reference evidence="3" key="1">
    <citation type="journal article" date="2023" name="Mol. Phylogenet. Evol.">
        <title>Genome-scale phylogeny and comparative genomics of the fungal order Sordariales.</title>
        <authorList>
            <person name="Hensen N."/>
            <person name="Bonometti L."/>
            <person name="Westerberg I."/>
            <person name="Brannstrom I.O."/>
            <person name="Guillou S."/>
            <person name="Cros-Aarteil S."/>
            <person name="Calhoun S."/>
            <person name="Haridas S."/>
            <person name="Kuo A."/>
            <person name="Mondo S."/>
            <person name="Pangilinan J."/>
            <person name="Riley R."/>
            <person name="LaButti K."/>
            <person name="Andreopoulos B."/>
            <person name="Lipzen A."/>
            <person name="Chen C."/>
            <person name="Yan M."/>
            <person name="Daum C."/>
            <person name="Ng V."/>
            <person name="Clum A."/>
            <person name="Steindorff A."/>
            <person name="Ohm R.A."/>
            <person name="Martin F."/>
            <person name="Silar P."/>
            <person name="Natvig D.O."/>
            <person name="Lalanne C."/>
            <person name="Gautier V."/>
            <person name="Ament-Velasquez S.L."/>
            <person name="Kruys A."/>
            <person name="Hutchinson M.I."/>
            <person name="Powell A.J."/>
            <person name="Barry K."/>
            <person name="Miller A.N."/>
            <person name="Grigoriev I.V."/>
            <person name="Debuchy R."/>
            <person name="Gladieux P."/>
            <person name="Hiltunen Thoren M."/>
            <person name="Johannesson H."/>
        </authorList>
    </citation>
    <scope>NUCLEOTIDE SEQUENCE [LARGE SCALE GENOMIC DNA]</scope>
    <source>
        <strain evidence="3">CBS 340.73</strain>
    </source>
</reference>
<evidence type="ECO:0000256" key="1">
    <source>
        <dbReference type="SAM" id="SignalP"/>
    </source>
</evidence>
<feature type="non-terminal residue" evidence="2">
    <location>
        <position position="1"/>
    </location>
</feature>
<comment type="caution">
    <text evidence="2">The sequence shown here is derived from an EMBL/GenBank/DDBJ whole genome shotgun (WGS) entry which is preliminary data.</text>
</comment>
<dbReference type="EMBL" id="MU853803">
    <property type="protein sequence ID" value="KAK3939900.1"/>
    <property type="molecule type" value="Genomic_DNA"/>
</dbReference>
<keyword evidence="1" id="KW-0732">Signal</keyword>
<dbReference type="Proteomes" id="UP001303473">
    <property type="component" value="Unassembled WGS sequence"/>
</dbReference>
<feature type="chain" id="PRO_5042840654" evidence="1">
    <location>
        <begin position="21"/>
        <end position="129"/>
    </location>
</feature>
<dbReference type="AlphaFoldDB" id="A0AAN6N6T5"/>
<accession>A0AAN6N6T5</accession>
<organism evidence="2 3">
    <name type="scientific">Diplogelasinospora grovesii</name>
    <dbReference type="NCBI Taxonomy" id="303347"/>
    <lineage>
        <taxon>Eukaryota</taxon>
        <taxon>Fungi</taxon>
        <taxon>Dikarya</taxon>
        <taxon>Ascomycota</taxon>
        <taxon>Pezizomycotina</taxon>
        <taxon>Sordariomycetes</taxon>
        <taxon>Sordariomycetidae</taxon>
        <taxon>Sordariales</taxon>
        <taxon>Diplogelasinosporaceae</taxon>
        <taxon>Diplogelasinospora</taxon>
    </lineage>
</organism>
<gene>
    <name evidence="2" type="ORF">QBC46DRAFT_449952</name>
</gene>
<proteinExistence type="predicted"/>
<feature type="signal peptide" evidence="1">
    <location>
        <begin position="1"/>
        <end position="20"/>
    </location>
</feature>
<protein>
    <submittedName>
        <fullName evidence="2">Uncharacterized protein</fullName>
    </submittedName>
</protein>
<name>A0AAN6N6T5_9PEZI</name>
<keyword evidence="3" id="KW-1185">Reference proteome</keyword>